<feature type="transmembrane region" description="Helical" evidence="8">
    <location>
        <begin position="738"/>
        <end position="759"/>
    </location>
</feature>
<evidence type="ECO:0000256" key="2">
    <source>
        <dbReference type="ARBA" id="ARBA00007015"/>
    </source>
</evidence>
<dbReference type="InterPro" id="IPR036259">
    <property type="entry name" value="MFS_trans_sf"/>
</dbReference>
<feature type="transmembrane region" description="Helical" evidence="8">
    <location>
        <begin position="1022"/>
        <end position="1042"/>
    </location>
</feature>
<feature type="transmembrane region" description="Helical" evidence="8">
    <location>
        <begin position="926"/>
        <end position="945"/>
    </location>
</feature>
<dbReference type="InterPro" id="IPR004324">
    <property type="entry name" value="FBT"/>
</dbReference>
<feature type="region of interest" description="Disordered" evidence="7">
    <location>
        <begin position="320"/>
        <end position="342"/>
    </location>
</feature>
<keyword evidence="5 8" id="KW-1133">Transmembrane helix</keyword>
<evidence type="ECO:0000313" key="9">
    <source>
        <dbReference type="EMBL" id="TPP51595.1"/>
    </source>
</evidence>
<feature type="compositionally biased region" description="Polar residues" evidence="7">
    <location>
        <begin position="328"/>
        <end position="342"/>
    </location>
</feature>
<proteinExistence type="inferred from homology"/>
<reference evidence="10" key="1">
    <citation type="submission" date="2019-02" db="EMBL/GenBank/DDBJ databases">
        <title>FDA dAtabase for Regulatory Grade micrObial Sequences (FDA-ARGOS): Supporting development and validation of Infectious Disease Dx tests.</title>
        <authorList>
            <person name="Duncan R."/>
            <person name="Fisher C."/>
            <person name="Tallon L."/>
            <person name="Sadzewicz L."/>
            <person name="Sengamalay N."/>
            <person name="Ott S."/>
            <person name="Godinez A."/>
            <person name="Nagaraj S."/>
            <person name="Vavikolanu K."/>
            <person name="Vyas G."/>
            <person name="Nadendla S."/>
            <person name="Aluvathingal J."/>
            <person name="Sichtig H."/>
        </authorList>
    </citation>
    <scope>NUCLEOTIDE SEQUENCE [LARGE SCALE GENOMIC DNA]</scope>
    <source>
        <strain evidence="10">FDAARGOS_360</strain>
    </source>
</reference>
<feature type="transmembrane region" description="Helical" evidence="8">
    <location>
        <begin position="990"/>
        <end position="1015"/>
    </location>
</feature>
<dbReference type="AlphaFoldDB" id="A0A504XUX4"/>
<protein>
    <submittedName>
        <fullName evidence="9">BT1 family protein</fullName>
    </submittedName>
</protein>
<dbReference type="PANTHER" id="PTHR31585">
    <property type="entry name" value="FOLATE-BIOPTERIN TRANSPORTER 1, CHLOROPLASTIC"/>
    <property type="match status" value="1"/>
</dbReference>
<dbReference type="VEuPathDB" id="TriTrypDB:LDHU3_10.0510"/>
<dbReference type="Gene3D" id="3.40.140.10">
    <property type="entry name" value="Cytidine Deaminase, domain 2"/>
    <property type="match status" value="1"/>
</dbReference>
<dbReference type="VEuPathDB" id="TriTrypDB:LdCL_100008900"/>
<dbReference type="SUPFAM" id="SSF103473">
    <property type="entry name" value="MFS general substrate transporter"/>
    <property type="match status" value="2"/>
</dbReference>
<sequence>MPAAVTVHPLVLLSIVDHVTRVGLQPQQQRPPQKQGSAPDAATASRPAPAFLSTAGLLMGTTKASGPADTSTCGAESGGRGITTTLCASFELPLRLQSTDGVAVAVAPSGDAAFLQNVLRDKTDWPAAQKHREQLSAVMPEMDVVGCYVVCAGSRWTSTRHQSGGDDRDGSRLSVGGAVKKAKGEAMAGADSIAAIANCVQQQLRNTSILPSTATGFVLLVVYDKEVTSAAGDTDTAAPNPPHSPAAARLPFDCLYVPATTDSDALPTEEVTVGPADMEWIALANEAMMPAYHQNSATTSSAAVKPGLLRRLCSAAYLTSEAPDSREQASTQTSRMASSQNCRAAEELVGSLRLIMRMLVEMTASTPSPTATAPDDVELLRTVATCLRNVPVSRPSQPPGGPRVPSALPAEEVLSAVLALEVHATSAAVSTQLSPGTYGSNCRASFTSSRAFAVAPFLSKSASPSSPHLCSRLPSSSELNSLSPATMAEFHGSAGREKDGGDGAAEVGSLCSGVPGPMVSGEQKPPITQGSHRTKADGAIVHPQAESLFAACPWVRLVPVIGDALEGYGPRLIASVCLAYFLCKGVADQMIGFSRQPMLMRRYGLDATRYQRLAAVWGAGWSVKAFIAALTDTFAFMGYTKRWYMLLSCVMGAGFSLGYALLPAQPSSGAPAAVFIFLTTLGKSSVDILSEGHYSRLMRRNPRPGPALVSCVWLSIFTGALIASVMQGPLSESGKVHVGVMISAALQFVAGILFVFNWYGEKTNRAERLQDLRDAKAALAKACAKTRLNSPSLDVKAAALGEDLHLEGQNSSPPPQTLGKHTHQLQRSFLALDDDMLDLSTCDGVKGTHEQQRVSALRSDVVAAEESDNDETVGEDLRIPSCLFGVFEINTEVVQYNWRAVLYSTVMTCSVVTLVCVTILGTAWELMYMSIAISIVCCAFAFFALPPVIAKAQVFFYLNSLLYLQLPGALDSFYLADASCVPGGPHFSYVFYNTISAVISNIGGVVGIVLFTNIFSKMSYQVTMCITVSLMAVASIFDIIMVERWNVYMGIPDHAMYLCGDAIIYNICSMLSTMPCTILMSRLCPRGSESMVYALMSGLSNFGQTVSTAVGSLLMETRWPLVTNSVPCDFSNVRWLVVTGHLCCPLLIVPLSFLLLPRSRICDDIDVNGHAIHAPLRAELVRVGLSEQRISTDKDCFNSNANAPDAHLTDARASDPHQLTDVNGAVRRVVK</sequence>
<dbReference type="Pfam" id="PF03092">
    <property type="entry name" value="BT1"/>
    <property type="match status" value="1"/>
</dbReference>
<dbReference type="PANTHER" id="PTHR31585:SF51">
    <property type="entry name" value="TRANSPORTER, PUTATIVE-RELATED"/>
    <property type="match status" value="1"/>
</dbReference>
<name>A0A504XUX4_LEIDO</name>
<evidence type="ECO:0000256" key="1">
    <source>
        <dbReference type="ARBA" id="ARBA00004141"/>
    </source>
</evidence>
<evidence type="ECO:0000256" key="8">
    <source>
        <dbReference type="SAM" id="Phobius"/>
    </source>
</evidence>
<feature type="region of interest" description="Disordered" evidence="7">
    <location>
        <begin position="515"/>
        <end position="535"/>
    </location>
</feature>
<dbReference type="NCBIfam" id="TIGR00788">
    <property type="entry name" value="fbt"/>
    <property type="match status" value="1"/>
</dbReference>
<comment type="caution">
    <text evidence="9">The sequence shown here is derived from an EMBL/GenBank/DDBJ whole genome shotgun (WGS) entry which is preliminary data.</text>
</comment>
<comment type="subcellular location">
    <subcellularLocation>
        <location evidence="1">Membrane</location>
        <topology evidence="1">Multi-pass membrane protein</topology>
    </subcellularLocation>
</comment>
<feature type="transmembrane region" description="Helical" evidence="8">
    <location>
        <begin position="1135"/>
        <end position="1156"/>
    </location>
</feature>
<organism evidence="9 10">
    <name type="scientific">Leishmania donovani</name>
    <dbReference type="NCBI Taxonomy" id="5661"/>
    <lineage>
        <taxon>Eukaryota</taxon>
        <taxon>Discoba</taxon>
        <taxon>Euglenozoa</taxon>
        <taxon>Kinetoplastea</taxon>
        <taxon>Metakinetoplastina</taxon>
        <taxon>Trypanosomatida</taxon>
        <taxon>Trypanosomatidae</taxon>
        <taxon>Leishmaniinae</taxon>
        <taxon>Leishmania</taxon>
    </lineage>
</organism>
<comment type="similarity">
    <text evidence="2">Belongs to the major facilitator superfamily. Folate-biopterin transporter (TC 2.A.71) family.</text>
</comment>
<dbReference type="Proteomes" id="UP000318821">
    <property type="component" value="Unassembled WGS sequence"/>
</dbReference>
<feature type="transmembrane region" description="Helical" evidence="8">
    <location>
        <begin position="952"/>
        <end position="970"/>
    </location>
</feature>
<evidence type="ECO:0000313" key="10">
    <source>
        <dbReference type="Proteomes" id="UP000318821"/>
    </source>
</evidence>
<dbReference type="VEuPathDB" id="TriTrypDB:LDHU3_10.0500"/>
<keyword evidence="4 8" id="KW-0812">Transmembrane</keyword>
<dbReference type="InterPro" id="IPR039309">
    <property type="entry name" value="BT1"/>
</dbReference>
<feature type="transmembrane region" description="Helical" evidence="8">
    <location>
        <begin position="643"/>
        <end position="662"/>
    </location>
</feature>
<feature type="region of interest" description="Disordered" evidence="7">
    <location>
        <begin position="25"/>
        <end position="46"/>
    </location>
</feature>
<keyword evidence="3" id="KW-0813">Transport</keyword>
<dbReference type="GO" id="GO:0016020">
    <property type="term" value="C:membrane"/>
    <property type="evidence" value="ECO:0007669"/>
    <property type="project" value="UniProtKB-SubCell"/>
</dbReference>
<gene>
    <name evidence="9" type="ORF">CGC20_36070</name>
</gene>
<dbReference type="EMBL" id="RHLD01000045">
    <property type="protein sequence ID" value="TPP51595.1"/>
    <property type="molecule type" value="Genomic_DNA"/>
</dbReference>
<evidence type="ECO:0000256" key="3">
    <source>
        <dbReference type="ARBA" id="ARBA00022448"/>
    </source>
</evidence>
<evidence type="ECO:0000256" key="4">
    <source>
        <dbReference type="ARBA" id="ARBA00022692"/>
    </source>
</evidence>
<keyword evidence="6 8" id="KW-0472">Membrane</keyword>
<feature type="transmembrane region" description="Helical" evidence="8">
    <location>
        <begin position="610"/>
        <end position="631"/>
    </location>
</feature>
<evidence type="ECO:0000256" key="5">
    <source>
        <dbReference type="ARBA" id="ARBA00022989"/>
    </source>
</evidence>
<accession>A0A504XUX4</accession>
<evidence type="ECO:0000256" key="7">
    <source>
        <dbReference type="SAM" id="MobiDB-lite"/>
    </source>
</evidence>
<dbReference type="VEuPathDB" id="TriTrypDB:LdBPK_100350.1"/>
<feature type="transmembrane region" description="Helical" evidence="8">
    <location>
        <begin position="900"/>
        <end position="920"/>
    </location>
</feature>
<feature type="transmembrane region" description="Helical" evidence="8">
    <location>
        <begin position="1092"/>
        <end position="1115"/>
    </location>
</feature>
<dbReference type="VEuPathDB" id="TriTrypDB:LdBPK_100360.1"/>
<feature type="compositionally biased region" description="Low complexity" evidence="7">
    <location>
        <begin position="25"/>
        <end position="35"/>
    </location>
</feature>
<dbReference type="VEuPathDB" id="TriTrypDB:LdCL_100008800"/>
<feature type="transmembrane region" description="Helical" evidence="8">
    <location>
        <begin position="668"/>
        <end position="686"/>
    </location>
</feature>
<feature type="transmembrane region" description="Helical" evidence="8">
    <location>
        <begin position="1062"/>
        <end position="1080"/>
    </location>
</feature>
<evidence type="ECO:0000256" key="6">
    <source>
        <dbReference type="ARBA" id="ARBA00023136"/>
    </source>
</evidence>
<feature type="transmembrane region" description="Helical" evidence="8">
    <location>
        <begin position="707"/>
        <end position="726"/>
    </location>
</feature>